<evidence type="ECO:0000259" key="1">
    <source>
        <dbReference type="Pfam" id="PF13966"/>
    </source>
</evidence>
<reference evidence="2" key="1">
    <citation type="submission" date="2018-08" db="EMBL/GenBank/DDBJ databases">
        <title>Oryza barthii genomic DNA, chromosome 11, BAC clone:OBARTa0061E15.</title>
        <authorList>
            <person name="Wu J."/>
            <person name="Kanamori H."/>
        </authorList>
    </citation>
    <scope>NUCLEOTIDE SEQUENCE</scope>
    <source>
        <strain evidence="2">W1588</strain>
    </source>
</reference>
<feature type="domain" description="Reverse transcriptase zinc-binding" evidence="1">
    <location>
        <begin position="2"/>
        <end position="34"/>
    </location>
</feature>
<name>A0A679B9X6_9ORYZ</name>
<dbReference type="InterPro" id="IPR026960">
    <property type="entry name" value="RVT-Znf"/>
</dbReference>
<dbReference type="AlphaFoldDB" id="A0A679B9X6"/>
<dbReference type="EMBL" id="AP018854">
    <property type="protein sequence ID" value="BBF89367.1"/>
    <property type="molecule type" value="Genomic_DNA"/>
</dbReference>
<sequence length="128" mass="14333">MRGIDSHSACPFYAQELETANHILLDCVFAHQVWLRVLSSPGWAALSPLRGSWLQDWWPTSRACLPDHLRASFDSLVLLVSWQLWRERNSRVFVSVLSSVAVVLESILSEGRLWSLAAIASFGELLGA</sequence>
<proteinExistence type="predicted"/>
<accession>A0A679B9X6</accession>
<protein>
    <recommendedName>
        <fullName evidence="1">Reverse transcriptase zinc-binding domain-containing protein</fullName>
    </recommendedName>
</protein>
<dbReference type="Pfam" id="PF13966">
    <property type="entry name" value="zf-RVT"/>
    <property type="match status" value="1"/>
</dbReference>
<evidence type="ECO:0000313" key="2">
    <source>
        <dbReference type="EMBL" id="BBF89367.1"/>
    </source>
</evidence>
<gene>
    <name evidence="2" type="primary">OBARTa0061E15.5</name>
</gene>
<organism evidence="2">
    <name type="scientific">Oryza barthii</name>
    <dbReference type="NCBI Taxonomy" id="65489"/>
    <lineage>
        <taxon>Eukaryota</taxon>
        <taxon>Viridiplantae</taxon>
        <taxon>Streptophyta</taxon>
        <taxon>Embryophyta</taxon>
        <taxon>Tracheophyta</taxon>
        <taxon>Spermatophyta</taxon>
        <taxon>Magnoliopsida</taxon>
        <taxon>Liliopsida</taxon>
        <taxon>Poales</taxon>
        <taxon>Poaceae</taxon>
        <taxon>BOP clade</taxon>
        <taxon>Oryzoideae</taxon>
        <taxon>Oryzeae</taxon>
        <taxon>Oryzinae</taxon>
        <taxon>Oryza</taxon>
    </lineage>
</organism>